<proteinExistence type="predicted"/>
<reference evidence="2" key="1">
    <citation type="journal article" date="2016" name="Nat. Biotechnol.">
        <title>Sequencing wild and cultivated cassava and related species reveals extensive interspecific hybridization and genetic diversity.</title>
        <authorList>
            <person name="Bredeson J.V."/>
            <person name="Lyons J.B."/>
            <person name="Prochnik S.E."/>
            <person name="Wu G.A."/>
            <person name="Ha C.M."/>
            <person name="Edsinger-Gonzales E."/>
            <person name="Grimwood J."/>
            <person name="Schmutz J."/>
            <person name="Rabbi I.Y."/>
            <person name="Egesi C."/>
            <person name="Nauluvula P."/>
            <person name="Lebot V."/>
            <person name="Ndunguru J."/>
            <person name="Mkamilo G."/>
            <person name="Bart R.S."/>
            <person name="Setter T.L."/>
            <person name="Gleadow R.M."/>
            <person name="Kulakow P."/>
            <person name="Ferguson M.E."/>
            <person name="Rounsley S."/>
            <person name="Rokhsar D.S."/>
        </authorList>
    </citation>
    <scope>NUCLEOTIDE SEQUENCE [LARGE SCALE GENOMIC DNA]</scope>
    <source>
        <strain evidence="2">cv. AM560-2</strain>
    </source>
</reference>
<dbReference type="EMBL" id="CM004404">
    <property type="protein sequence ID" value="KAG8633661.1"/>
    <property type="molecule type" value="Genomic_DNA"/>
</dbReference>
<gene>
    <name evidence="1" type="ORF">MANES_18G139900v8</name>
</gene>
<comment type="caution">
    <text evidence="1">The sequence shown here is derived from an EMBL/GenBank/DDBJ whole genome shotgun (WGS) entry which is preliminary data.</text>
</comment>
<name>A0ACB7G0R5_MANES</name>
<protein>
    <submittedName>
        <fullName evidence="1">Uncharacterized protein</fullName>
    </submittedName>
</protein>
<dbReference type="Proteomes" id="UP000091857">
    <property type="component" value="Chromosome 18"/>
</dbReference>
<organism evidence="1 2">
    <name type="scientific">Manihot esculenta</name>
    <name type="common">Cassava</name>
    <name type="synonym">Jatropha manihot</name>
    <dbReference type="NCBI Taxonomy" id="3983"/>
    <lineage>
        <taxon>Eukaryota</taxon>
        <taxon>Viridiplantae</taxon>
        <taxon>Streptophyta</taxon>
        <taxon>Embryophyta</taxon>
        <taxon>Tracheophyta</taxon>
        <taxon>Spermatophyta</taxon>
        <taxon>Magnoliopsida</taxon>
        <taxon>eudicotyledons</taxon>
        <taxon>Gunneridae</taxon>
        <taxon>Pentapetalae</taxon>
        <taxon>rosids</taxon>
        <taxon>fabids</taxon>
        <taxon>Malpighiales</taxon>
        <taxon>Euphorbiaceae</taxon>
        <taxon>Crotonoideae</taxon>
        <taxon>Manihoteae</taxon>
        <taxon>Manihot</taxon>
    </lineage>
</organism>
<keyword evidence="2" id="KW-1185">Reference proteome</keyword>
<evidence type="ECO:0000313" key="2">
    <source>
        <dbReference type="Proteomes" id="UP000091857"/>
    </source>
</evidence>
<sequence length="580" mass="66780">MTNKKISKRSLTTEMDRSVKRMLKLIEEDGDSFAKKAEMYYQKRPELISLVEDFYRMYRSLAERYDFVKGELRKNVPSDLQSQSSNVSEGVSEQSLVLPSSVNEQRLPPRKSGPRAAGFDFFLGSAGSCSDLQKEGDESSTLTYSDSESDDDFIDNDSGLLGNVGDHTQNRTIIELEIGLREMKEKLVINQEENVDGSFSELGNGNSESLLARIAVYEQELKIANQRTLLFEEEVSRLKIDLQKYKSPQSTSCSQPDFALSTEENVKTWEAEVVPEMVVSEESQLQENIDRQEDETEESDSKIKALADELKITKEKLQYAENEIASLKHQLESERSSEKVSNLQDQLASTNKDINTWKTKFNAEKNEIIKLQQRITMLKSSLSDRDHEIKDLKTAVSDAEQKVFPEKEQMKAEISILSEERKCLENQITEWESRSRSLEDETIRLQKEKSETQERLNAEISQLKKEVEERNETHDSLKLERDDLNMKVTALKAEVISKEERIAQMDKHLQELQMEHMKLITDAEGARKLAVELRSKANDLEEEVERQRVEILEGAEEKKEAIRQLCFSIEHYRNGNYSLR</sequence>
<accession>A0ACB7G0R5</accession>
<evidence type="ECO:0000313" key="1">
    <source>
        <dbReference type="EMBL" id="KAG8633661.1"/>
    </source>
</evidence>